<dbReference type="EMBL" id="CP127294">
    <property type="protein sequence ID" value="WIX75732.1"/>
    <property type="molecule type" value="Genomic_DNA"/>
</dbReference>
<accession>A0A9Y2MUJ0</accession>
<sequence length="168" mass="17344">MRVPPVLPKAAVGLAAAAAMTVLGTAPASAAPAVTKLTQSQAASQLSAAGVTHSSSGGCTTRSNSTCTSFEQINQTTVSGVITLKRASGCAINITGGTEVGHASGTYSHYNGYKVDISHNSCIDGYIKNNFSYIGLRGDGYPQWQAPSSNLYCDEGNHWDITYYTTGG</sequence>
<reference evidence="2 3" key="1">
    <citation type="submission" date="2023-06" db="EMBL/GenBank/DDBJ databases">
        <authorList>
            <person name="Oyuntsetseg B."/>
            <person name="Kim S.B."/>
        </authorList>
    </citation>
    <scope>NUCLEOTIDE SEQUENCE [LARGE SCALE GENOMIC DNA]</scope>
    <source>
        <strain evidence="2 3">2-15</strain>
    </source>
</reference>
<evidence type="ECO:0008006" key="4">
    <source>
        <dbReference type="Google" id="ProtNLM"/>
    </source>
</evidence>
<dbReference type="KEGG" id="acab:QRX50_30135"/>
<dbReference type="Proteomes" id="UP001236014">
    <property type="component" value="Chromosome"/>
</dbReference>
<evidence type="ECO:0000256" key="1">
    <source>
        <dbReference type="SAM" id="SignalP"/>
    </source>
</evidence>
<name>A0A9Y2MUJ0_9PSEU</name>
<keyword evidence="3" id="KW-1185">Reference proteome</keyword>
<gene>
    <name evidence="2" type="ORF">QRX50_30135</name>
</gene>
<evidence type="ECO:0000313" key="2">
    <source>
        <dbReference type="EMBL" id="WIX75732.1"/>
    </source>
</evidence>
<dbReference type="AlphaFoldDB" id="A0A9Y2MUJ0"/>
<evidence type="ECO:0000313" key="3">
    <source>
        <dbReference type="Proteomes" id="UP001236014"/>
    </source>
</evidence>
<dbReference type="RefSeq" id="WP_285966496.1">
    <property type="nucleotide sequence ID" value="NZ_CP127294.1"/>
</dbReference>
<feature type="chain" id="PRO_5040824447" description="Peptidoglycan-binding protein" evidence="1">
    <location>
        <begin position="31"/>
        <end position="168"/>
    </location>
</feature>
<proteinExistence type="predicted"/>
<organism evidence="2 3">
    <name type="scientific">Amycolatopsis carbonis</name>
    <dbReference type="NCBI Taxonomy" id="715471"/>
    <lineage>
        <taxon>Bacteria</taxon>
        <taxon>Bacillati</taxon>
        <taxon>Actinomycetota</taxon>
        <taxon>Actinomycetes</taxon>
        <taxon>Pseudonocardiales</taxon>
        <taxon>Pseudonocardiaceae</taxon>
        <taxon>Amycolatopsis</taxon>
    </lineage>
</organism>
<protein>
    <recommendedName>
        <fullName evidence="4">Peptidoglycan-binding protein</fullName>
    </recommendedName>
</protein>
<feature type="signal peptide" evidence="1">
    <location>
        <begin position="1"/>
        <end position="30"/>
    </location>
</feature>
<keyword evidence="1" id="KW-0732">Signal</keyword>